<gene>
    <name evidence="2" type="ORF">QCA50_004723</name>
</gene>
<name>A0AAW0GNZ8_9APHY</name>
<dbReference type="EMBL" id="JASBNA010000005">
    <property type="protein sequence ID" value="KAK7691329.1"/>
    <property type="molecule type" value="Genomic_DNA"/>
</dbReference>
<evidence type="ECO:0000313" key="2">
    <source>
        <dbReference type="EMBL" id="KAK7691329.1"/>
    </source>
</evidence>
<reference evidence="2 3" key="1">
    <citation type="submission" date="2022-09" db="EMBL/GenBank/DDBJ databases">
        <authorList>
            <person name="Palmer J.M."/>
        </authorList>
    </citation>
    <scope>NUCLEOTIDE SEQUENCE [LARGE SCALE GENOMIC DNA]</scope>
    <source>
        <strain evidence="2 3">DSM 7382</strain>
    </source>
</reference>
<accession>A0AAW0GNZ8</accession>
<organism evidence="2 3">
    <name type="scientific">Cerrena zonata</name>
    <dbReference type="NCBI Taxonomy" id="2478898"/>
    <lineage>
        <taxon>Eukaryota</taxon>
        <taxon>Fungi</taxon>
        <taxon>Dikarya</taxon>
        <taxon>Basidiomycota</taxon>
        <taxon>Agaricomycotina</taxon>
        <taxon>Agaricomycetes</taxon>
        <taxon>Polyporales</taxon>
        <taxon>Cerrenaceae</taxon>
        <taxon>Cerrena</taxon>
    </lineage>
</organism>
<sequence>MITSVARTTVRQCSRRAQSTLSEVHASASTSTLTSSAENRRPLTALSQQRRSRTAFLRPWDGINSVPEALAVVRGVEKHFGKVVDLQLVRDLDRADVFQPYLRVEFKEELDVPEAGAIVRVKVPLYNQSQTGGPGLLDVRDYLEAKDRTAEDFLNRNPLAMSPDGLAEEEGFKIVDVKVENTRQHIRYTKAEEYKGMGQRRALMLGEAFAKWGGFAPVQEVPSEGTSATSRMTEAQERWKLVLKKSRPTTPNSEPEVSTEVEAHPENTATEEMVEVQDEQTSAESEADASSTDPSLSPTSTPTTPPSPTVEVKISERFRERRPAPQMTKRQRLLVQARELAKQPLPEGYTETPEAKTEKVAQEEAKKQALQDANASLMTKVWKFFGGGQP</sequence>
<feature type="compositionally biased region" description="Basic and acidic residues" evidence="1">
    <location>
        <begin position="313"/>
        <end position="323"/>
    </location>
</feature>
<feature type="region of interest" description="Disordered" evidence="1">
    <location>
        <begin position="241"/>
        <end position="365"/>
    </location>
</feature>
<evidence type="ECO:0000313" key="3">
    <source>
        <dbReference type="Proteomes" id="UP001385951"/>
    </source>
</evidence>
<dbReference type="AlphaFoldDB" id="A0AAW0GNZ8"/>
<feature type="compositionally biased region" description="Low complexity" evidence="1">
    <location>
        <begin position="279"/>
        <end position="302"/>
    </location>
</feature>
<dbReference type="Proteomes" id="UP001385951">
    <property type="component" value="Unassembled WGS sequence"/>
</dbReference>
<comment type="caution">
    <text evidence="2">The sequence shown here is derived from an EMBL/GenBank/DDBJ whole genome shotgun (WGS) entry which is preliminary data.</text>
</comment>
<feature type="region of interest" description="Disordered" evidence="1">
    <location>
        <begin position="21"/>
        <end position="45"/>
    </location>
</feature>
<keyword evidence="3" id="KW-1185">Reference proteome</keyword>
<protein>
    <submittedName>
        <fullName evidence="2">Uncharacterized protein</fullName>
    </submittedName>
</protein>
<proteinExistence type="predicted"/>
<feature type="compositionally biased region" description="Basic and acidic residues" evidence="1">
    <location>
        <begin position="353"/>
        <end position="365"/>
    </location>
</feature>
<evidence type="ECO:0000256" key="1">
    <source>
        <dbReference type="SAM" id="MobiDB-lite"/>
    </source>
</evidence>
<feature type="compositionally biased region" description="Low complexity" evidence="1">
    <location>
        <begin position="26"/>
        <end position="37"/>
    </location>
</feature>